<evidence type="ECO:0000313" key="2">
    <source>
        <dbReference type="EMBL" id="MFE4108668.1"/>
    </source>
</evidence>
<accession>A0ABW6IKC1</accession>
<dbReference type="Proteomes" id="UP001600165">
    <property type="component" value="Unassembled WGS sequence"/>
</dbReference>
<reference evidence="2 3" key="1">
    <citation type="submission" date="2024-10" db="EMBL/GenBank/DDBJ databases">
        <authorList>
            <person name="Ratan Roy A."/>
            <person name="Morales Sandoval P.H."/>
            <person name="De Los Santos Villalobos S."/>
            <person name="Chakraborty S."/>
            <person name="Mukherjee J."/>
        </authorList>
    </citation>
    <scope>NUCLEOTIDE SEQUENCE [LARGE SCALE GENOMIC DNA]</scope>
    <source>
        <strain evidence="2 3">S1</strain>
    </source>
</reference>
<comment type="caution">
    <text evidence="2">The sequence shown here is derived from an EMBL/GenBank/DDBJ whole genome shotgun (WGS) entry which is preliminary data.</text>
</comment>
<evidence type="ECO:0000313" key="3">
    <source>
        <dbReference type="Proteomes" id="UP001600165"/>
    </source>
</evidence>
<dbReference type="RefSeq" id="WP_377968289.1">
    <property type="nucleotide sequence ID" value="NZ_JBHZOL010000127.1"/>
</dbReference>
<proteinExistence type="predicted"/>
<evidence type="ECO:0000256" key="1">
    <source>
        <dbReference type="SAM" id="MobiDB-lite"/>
    </source>
</evidence>
<protein>
    <submittedName>
        <fullName evidence="2">Uncharacterized protein</fullName>
    </submittedName>
</protein>
<name>A0ABW6IKC1_9CYAN</name>
<gene>
    <name evidence="2" type="ORF">ACFVKH_20525</name>
</gene>
<dbReference type="EMBL" id="JBHZOL010000127">
    <property type="protein sequence ID" value="MFE4108668.1"/>
    <property type="molecule type" value="Genomic_DNA"/>
</dbReference>
<organism evidence="2 3">
    <name type="scientific">Almyronema epifaneia S1</name>
    <dbReference type="NCBI Taxonomy" id="2991925"/>
    <lineage>
        <taxon>Bacteria</taxon>
        <taxon>Bacillati</taxon>
        <taxon>Cyanobacteriota</taxon>
        <taxon>Cyanophyceae</taxon>
        <taxon>Nodosilineales</taxon>
        <taxon>Nodosilineaceae</taxon>
        <taxon>Almyronema</taxon>
        <taxon>Almyronema epifaneia</taxon>
    </lineage>
</organism>
<keyword evidence="3" id="KW-1185">Reference proteome</keyword>
<sequence>MIADSKDSLPSVELWQCPPRSSPPERLSGSAERPVAGMKGEAIAARESDFNPVV</sequence>
<feature type="region of interest" description="Disordered" evidence="1">
    <location>
        <begin position="1"/>
        <end position="37"/>
    </location>
</feature>